<dbReference type="EMBL" id="DVHN01000172">
    <property type="protein sequence ID" value="HIR89730.1"/>
    <property type="molecule type" value="Genomic_DNA"/>
</dbReference>
<reference evidence="2" key="2">
    <citation type="journal article" date="2021" name="PeerJ">
        <title>Extensive microbial diversity within the chicken gut microbiome revealed by metagenomics and culture.</title>
        <authorList>
            <person name="Gilroy R."/>
            <person name="Ravi A."/>
            <person name="Getino M."/>
            <person name="Pursley I."/>
            <person name="Horton D.L."/>
            <person name="Alikhan N.F."/>
            <person name="Baker D."/>
            <person name="Gharbi K."/>
            <person name="Hall N."/>
            <person name="Watson M."/>
            <person name="Adriaenssens E.M."/>
            <person name="Foster-Nyarko E."/>
            <person name="Jarju S."/>
            <person name="Secka A."/>
            <person name="Antonio M."/>
            <person name="Oren A."/>
            <person name="Chaudhuri R.R."/>
            <person name="La Ragione R."/>
            <person name="Hildebrand F."/>
            <person name="Pallen M.J."/>
        </authorList>
    </citation>
    <scope>NUCLEOTIDE SEQUENCE</scope>
    <source>
        <strain evidence="2">ChiW13-3771</strain>
    </source>
</reference>
<evidence type="ECO:0000313" key="3">
    <source>
        <dbReference type="Proteomes" id="UP000824201"/>
    </source>
</evidence>
<evidence type="ECO:0000259" key="1">
    <source>
        <dbReference type="Pfam" id="PF09820"/>
    </source>
</evidence>
<dbReference type="Pfam" id="PF08011">
    <property type="entry name" value="PDDEXK_9"/>
    <property type="match status" value="1"/>
</dbReference>
<evidence type="ECO:0000313" key="2">
    <source>
        <dbReference type="EMBL" id="HIR89730.1"/>
    </source>
</evidence>
<dbReference type="Pfam" id="PF09820">
    <property type="entry name" value="AAA-ATPase_like"/>
    <property type="match status" value="1"/>
</dbReference>
<name>A0A9D1JEF3_9FIRM</name>
<reference evidence="2" key="1">
    <citation type="submission" date="2020-10" db="EMBL/GenBank/DDBJ databases">
        <authorList>
            <person name="Gilroy R."/>
        </authorList>
    </citation>
    <scope>NUCLEOTIDE SEQUENCE</scope>
    <source>
        <strain evidence="2">ChiW13-3771</strain>
    </source>
</reference>
<sequence>MGNIKIPVGRSGFADIRMNNYYFADKSGLIEELLKTDATQVTLITRPRRFGKTLNMSMLSEFFDIRKDSKALFKGLAIAENEELCTKWMNQYPTLFLTFKDIGGNTFENAYGLLETVISNLCKSHEYLTKSEVVNENDKLVFLELSLGNARKKDLQTSIALLLRMMQAYYGKPVILLVDEYDVPIAKASGNRGEKEDYYEQMMEVIRPLISTAIKDNDSLKFAVFTGCLRIAKESIFTGTNNFVSDTISDTRLNEYFGFTQAEVNVLLEKTKLMDHIDEIKKWYNGYQFGDFDIYCPWDVMNYVNNLIMNPKAEPKSYWENTSDNAIIRSFLERTQFDVNEKFEELLDGKYILEPIEETLTYDVLESSEENLWTLLYFTGYLTTIQIEEKLPFGLFALKIPNAEVMDIFRKSVKSWFYDHASMSDRSKLFFALWNGEAETLTNLLSDLLFDTISYHDYRESFYHAFLVGLVSNAGYRVESNYENGLGRSDIVVKDRRNRRAFIIEAKWTESEQNLDKVCEQAMRQIEERQYVKKIERMGYKTVVPFAMAFWKKQCLVKVKKE</sequence>
<dbReference type="AlphaFoldDB" id="A0A9D1JEF3"/>
<organism evidence="2 3">
    <name type="scientific">Candidatus Fimimorpha faecalis</name>
    <dbReference type="NCBI Taxonomy" id="2840824"/>
    <lineage>
        <taxon>Bacteria</taxon>
        <taxon>Bacillati</taxon>
        <taxon>Bacillota</taxon>
        <taxon>Clostridia</taxon>
        <taxon>Eubacteriales</taxon>
        <taxon>Candidatus Fimimorpha</taxon>
    </lineage>
</organism>
<dbReference type="InterPro" id="IPR012547">
    <property type="entry name" value="PDDEXK_9"/>
</dbReference>
<dbReference type="InterPro" id="IPR018631">
    <property type="entry name" value="AAA-ATPase-like_dom"/>
</dbReference>
<dbReference type="InterPro" id="IPR027417">
    <property type="entry name" value="P-loop_NTPase"/>
</dbReference>
<gene>
    <name evidence="2" type="ORF">IAC96_12365</name>
</gene>
<dbReference type="PANTHER" id="PTHR34825:SF1">
    <property type="entry name" value="AAA-ATPASE-LIKE DOMAIN-CONTAINING PROTEIN"/>
    <property type="match status" value="1"/>
</dbReference>
<dbReference type="PANTHER" id="PTHR34825">
    <property type="entry name" value="CONSERVED PROTEIN, WITH A WEAK D-GALACTARATE DEHYDRATASE/ALTRONATE HYDROLASE DOMAIN"/>
    <property type="match status" value="1"/>
</dbReference>
<dbReference type="Gene3D" id="3.40.50.300">
    <property type="entry name" value="P-loop containing nucleotide triphosphate hydrolases"/>
    <property type="match status" value="1"/>
</dbReference>
<feature type="domain" description="AAA-ATPase-like" evidence="1">
    <location>
        <begin position="7"/>
        <end position="237"/>
    </location>
</feature>
<protein>
    <submittedName>
        <fullName evidence="2">AAA family ATPase</fullName>
    </submittedName>
</protein>
<dbReference type="Proteomes" id="UP000824201">
    <property type="component" value="Unassembled WGS sequence"/>
</dbReference>
<accession>A0A9D1JEF3</accession>
<proteinExistence type="predicted"/>
<comment type="caution">
    <text evidence="2">The sequence shown here is derived from an EMBL/GenBank/DDBJ whole genome shotgun (WGS) entry which is preliminary data.</text>
</comment>